<reference evidence="2 3" key="1">
    <citation type="submission" date="2021-06" db="EMBL/GenBank/DDBJ databases">
        <authorList>
            <person name="Palmer J.M."/>
        </authorList>
    </citation>
    <scope>NUCLEOTIDE SEQUENCE [LARGE SCALE GENOMIC DNA]</scope>
    <source>
        <strain evidence="2 3">AS_MEX2019</strain>
        <tissue evidence="2">Muscle</tissue>
    </source>
</reference>
<name>A0ABV0X9Z3_9TELE</name>
<evidence type="ECO:0000313" key="2">
    <source>
        <dbReference type="EMBL" id="MEQ2278700.1"/>
    </source>
</evidence>
<organism evidence="2 3">
    <name type="scientific">Ameca splendens</name>
    <dbReference type="NCBI Taxonomy" id="208324"/>
    <lineage>
        <taxon>Eukaryota</taxon>
        <taxon>Metazoa</taxon>
        <taxon>Chordata</taxon>
        <taxon>Craniata</taxon>
        <taxon>Vertebrata</taxon>
        <taxon>Euteleostomi</taxon>
        <taxon>Actinopterygii</taxon>
        <taxon>Neopterygii</taxon>
        <taxon>Teleostei</taxon>
        <taxon>Neoteleostei</taxon>
        <taxon>Acanthomorphata</taxon>
        <taxon>Ovalentaria</taxon>
        <taxon>Atherinomorphae</taxon>
        <taxon>Cyprinodontiformes</taxon>
        <taxon>Goodeidae</taxon>
        <taxon>Ameca</taxon>
    </lineage>
</organism>
<accession>A0ABV0X9Z3</accession>
<keyword evidence="3" id="KW-1185">Reference proteome</keyword>
<evidence type="ECO:0000256" key="1">
    <source>
        <dbReference type="SAM" id="MobiDB-lite"/>
    </source>
</evidence>
<gene>
    <name evidence="2" type="ORF">AMECASPLE_001671</name>
</gene>
<dbReference type="Proteomes" id="UP001469553">
    <property type="component" value="Unassembled WGS sequence"/>
</dbReference>
<feature type="compositionally biased region" description="Polar residues" evidence="1">
    <location>
        <begin position="80"/>
        <end position="99"/>
    </location>
</feature>
<sequence>MVSKLWYSPSVDKAFVSYSVTVSLFYQVLKMLPHKNFKVSQAVTFGFGVGPKRRQELGSSISSSLGFIHKMKSNKKRNKNTAGINQSQETRTRIKVNNN</sequence>
<comment type="caution">
    <text evidence="2">The sequence shown here is derived from an EMBL/GenBank/DDBJ whole genome shotgun (WGS) entry which is preliminary data.</text>
</comment>
<feature type="region of interest" description="Disordered" evidence="1">
    <location>
        <begin position="72"/>
        <end position="99"/>
    </location>
</feature>
<proteinExistence type="predicted"/>
<protein>
    <submittedName>
        <fullName evidence="2">Uncharacterized protein</fullName>
    </submittedName>
</protein>
<dbReference type="EMBL" id="JAHRIP010000056">
    <property type="protein sequence ID" value="MEQ2278700.1"/>
    <property type="molecule type" value="Genomic_DNA"/>
</dbReference>
<evidence type="ECO:0000313" key="3">
    <source>
        <dbReference type="Proteomes" id="UP001469553"/>
    </source>
</evidence>